<accession>A0ABR4VPE3</accession>
<protein>
    <recommendedName>
        <fullName evidence="1">NTF2 fold immunity protein domain-containing protein</fullName>
    </recommendedName>
</protein>
<evidence type="ECO:0000313" key="3">
    <source>
        <dbReference type="Proteomes" id="UP000029447"/>
    </source>
</evidence>
<name>A0ABR4VPE3_9GAMM</name>
<comment type="caution">
    <text evidence="2">The sequence shown here is derived from an EMBL/GenBank/DDBJ whole genome shotgun (WGS) entry which is preliminary data.</text>
</comment>
<dbReference type="RefSeq" id="WP_044205768.1">
    <property type="nucleotide sequence ID" value="NZ_JQOF01000009.1"/>
</dbReference>
<evidence type="ECO:0000313" key="2">
    <source>
        <dbReference type="EMBL" id="KGA41251.1"/>
    </source>
</evidence>
<sequence>MNAKETLIAFMKDMNNWENNYRDAFMANHGVNKEPYLIELNDIFNKWCTIKERKQGRQVSMKVSFPPDYAPENDEIIDESIVKNKASIVVQKHTGFENKYRYTLQFKNNEWRVDKKEWLDDDKWKQAYL</sequence>
<gene>
    <name evidence="2" type="ORF">KU75_13025</name>
</gene>
<dbReference type="Proteomes" id="UP000029447">
    <property type="component" value="Unassembled WGS sequence"/>
</dbReference>
<proteinExistence type="predicted"/>
<feature type="domain" description="NTF2 fold immunity protein" evidence="1">
    <location>
        <begin position="3"/>
        <end position="126"/>
    </location>
</feature>
<organism evidence="2 3">
    <name type="scientific">Pectobacterium odoriferum</name>
    <dbReference type="NCBI Taxonomy" id="78398"/>
    <lineage>
        <taxon>Bacteria</taxon>
        <taxon>Pseudomonadati</taxon>
        <taxon>Pseudomonadota</taxon>
        <taxon>Gammaproteobacteria</taxon>
        <taxon>Enterobacterales</taxon>
        <taxon>Pectobacteriaceae</taxon>
        <taxon>Pectobacterium</taxon>
    </lineage>
</organism>
<dbReference type="EMBL" id="JQOF01000009">
    <property type="protein sequence ID" value="KGA41251.1"/>
    <property type="molecule type" value="Genomic_DNA"/>
</dbReference>
<reference evidence="2 3" key="1">
    <citation type="submission" date="2014-08" db="EMBL/GenBank/DDBJ databases">
        <title>Genome sequences of NCPPB Pectobacterium isolates.</title>
        <authorList>
            <person name="Glover R.H."/>
            <person name="Sapp M."/>
            <person name="Elphinstone J."/>
        </authorList>
    </citation>
    <scope>NUCLEOTIDE SEQUENCE [LARGE SCALE GENOMIC DNA]</scope>
    <source>
        <strain evidence="2 3">NCPPB3841</strain>
    </source>
</reference>
<evidence type="ECO:0000259" key="1">
    <source>
        <dbReference type="Pfam" id="PF15655"/>
    </source>
</evidence>
<dbReference type="InterPro" id="IPR028049">
    <property type="entry name" value="Imm-NTF2"/>
</dbReference>
<keyword evidence="3" id="KW-1185">Reference proteome</keyword>
<dbReference type="Pfam" id="PF15655">
    <property type="entry name" value="Imm-NTF2"/>
    <property type="match status" value="1"/>
</dbReference>